<evidence type="ECO:0008006" key="2">
    <source>
        <dbReference type="Google" id="ProtNLM"/>
    </source>
</evidence>
<name>A0A6J4R1V5_9ACTN</name>
<evidence type="ECO:0000313" key="1">
    <source>
        <dbReference type="EMBL" id="CAA9456592.1"/>
    </source>
</evidence>
<accession>A0A6J4R1V5</accession>
<dbReference type="CDD" id="cd02440">
    <property type="entry name" value="AdoMet_MTases"/>
    <property type="match status" value="1"/>
</dbReference>
<proteinExistence type="predicted"/>
<gene>
    <name evidence="1" type="ORF">AVDCRST_MAG25-195</name>
</gene>
<dbReference type="Pfam" id="PF13489">
    <property type="entry name" value="Methyltransf_23"/>
    <property type="match status" value="1"/>
</dbReference>
<dbReference type="SUPFAM" id="SSF53335">
    <property type="entry name" value="S-adenosyl-L-methionine-dependent methyltransferases"/>
    <property type="match status" value="1"/>
</dbReference>
<organism evidence="1">
    <name type="scientific">uncultured Rubrobacteraceae bacterium</name>
    <dbReference type="NCBI Taxonomy" id="349277"/>
    <lineage>
        <taxon>Bacteria</taxon>
        <taxon>Bacillati</taxon>
        <taxon>Actinomycetota</taxon>
        <taxon>Rubrobacteria</taxon>
        <taxon>Rubrobacterales</taxon>
        <taxon>Rubrobacteraceae</taxon>
        <taxon>environmental samples</taxon>
    </lineage>
</organism>
<reference evidence="1" key="1">
    <citation type="submission" date="2020-02" db="EMBL/GenBank/DDBJ databases">
        <authorList>
            <person name="Meier V. D."/>
        </authorList>
    </citation>
    <scope>NUCLEOTIDE SEQUENCE</scope>
    <source>
        <strain evidence="1">AVDCRST_MAG25</strain>
    </source>
</reference>
<dbReference type="InterPro" id="IPR029063">
    <property type="entry name" value="SAM-dependent_MTases_sf"/>
</dbReference>
<dbReference type="Gene3D" id="3.40.50.150">
    <property type="entry name" value="Vaccinia Virus protein VP39"/>
    <property type="match status" value="1"/>
</dbReference>
<sequence length="305" mass="33751">MPRFSIRRTLAVGNLRAFLRLEVGVGQDASAPSCGGAENLADGLQKARRTSQKRAKRIRALKAELAELGAARAGDARLLDYLLSDAFDRRAPWVTGIQVAGKTYGRGSRHASPRLGEFFRAFPESSRGRVLEPGSLEGAMTVELAKRAREVVGLEARPESVERAEFLKGLFGARNAAFHLTNLEEDDLSSYGAFDAVFCCGLLYHLPNPRAFVERLAAVSPNLYLDTQYARPEWDLSRREGLWGWVRREDAADPQSGVSGTAFWPTLDELQRLLSESGYGHIETLSLLPDNRHGPRVHLAARRRP</sequence>
<dbReference type="EMBL" id="CADCVI010000015">
    <property type="protein sequence ID" value="CAA9456592.1"/>
    <property type="molecule type" value="Genomic_DNA"/>
</dbReference>
<protein>
    <recommendedName>
        <fullName evidence="2">Methyltransferase domain-containing protein</fullName>
    </recommendedName>
</protein>
<dbReference type="AlphaFoldDB" id="A0A6J4R1V5"/>